<evidence type="ECO:0000313" key="9">
    <source>
        <dbReference type="EMBL" id="MEC5423410.1"/>
    </source>
</evidence>
<organism evidence="9 10">
    <name type="scientific">Virgibacillus tibetensis</name>
    <dbReference type="NCBI Taxonomy" id="3042313"/>
    <lineage>
        <taxon>Bacteria</taxon>
        <taxon>Bacillati</taxon>
        <taxon>Bacillota</taxon>
        <taxon>Bacilli</taxon>
        <taxon>Bacillales</taxon>
        <taxon>Bacillaceae</taxon>
        <taxon>Virgibacillus</taxon>
    </lineage>
</organism>
<evidence type="ECO:0000313" key="10">
    <source>
        <dbReference type="Proteomes" id="UP001335737"/>
    </source>
</evidence>
<feature type="domain" description="HTH luxR-type" evidence="7">
    <location>
        <begin position="152"/>
        <end position="217"/>
    </location>
</feature>
<protein>
    <submittedName>
        <fullName evidence="9">Response regulator transcription factor</fullName>
    </submittedName>
</protein>
<accession>A0ABU6KE13</accession>
<dbReference type="InterPro" id="IPR000792">
    <property type="entry name" value="Tscrpt_reg_LuxR_C"/>
</dbReference>
<reference evidence="9 10" key="1">
    <citation type="journal article" date="2024" name="Int. J. Syst. Evol. Microbiol.">
        <title>Virgibacillus tibetensis sp. nov., isolated from salt lake on the Tibetan Plateau of China.</title>
        <authorList>
            <person name="Phurbu D."/>
            <person name="Liu Z.-X."/>
            <person name="Wang R."/>
            <person name="Zheng Y.-Y."/>
            <person name="Liu H.-C."/>
            <person name="Zhou Y.-G."/>
            <person name="Yu Y.-J."/>
            <person name="Li A.-H."/>
        </authorList>
    </citation>
    <scope>NUCLEOTIDE SEQUENCE [LARGE SCALE GENOMIC DNA]</scope>
    <source>
        <strain evidence="9 10">C22-A2</strain>
    </source>
</reference>
<name>A0ABU6KE13_9BACI</name>
<keyword evidence="4" id="KW-0238">DNA-binding</keyword>
<evidence type="ECO:0000256" key="5">
    <source>
        <dbReference type="ARBA" id="ARBA00023163"/>
    </source>
</evidence>
<proteinExistence type="predicted"/>
<keyword evidence="2 6" id="KW-0597">Phosphoprotein</keyword>
<sequence>MIKVMLIEDQRLFREGIKALIQRTDDIQVVGMADSGKAAIELIDKKQPDIILMDINSSDVDGIRTTRVIKKTYPDVKVIMLSQHAKEDLVLQGISAGVDGFLLKRLFADSLVRSIRDAYRGETVLSGYVARVIVERIRELTLDKKELLEGSLKNQGYQFTNREIDIAYLLAEGNTNKQIAVKLFLGEGTVKNYISQIYAKLGIHSRKDTVSFFRNITK</sequence>
<dbReference type="Pfam" id="PF00072">
    <property type="entry name" value="Response_reg"/>
    <property type="match status" value="1"/>
</dbReference>
<dbReference type="PROSITE" id="PS50043">
    <property type="entry name" value="HTH_LUXR_2"/>
    <property type="match status" value="1"/>
</dbReference>
<dbReference type="Pfam" id="PF00196">
    <property type="entry name" value="GerE"/>
    <property type="match status" value="1"/>
</dbReference>
<dbReference type="CDD" id="cd17535">
    <property type="entry name" value="REC_NarL-like"/>
    <property type="match status" value="1"/>
</dbReference>
<evidence type="ECO:0000256" key="6">
    <source>
        <dbReference type="PROSITE-ProRule" id="PRU00169"/>
    </source>
</evidence>
<dbReference type="InterPro" id="IPR011006">
    <property type="entry name" value="CheY-like_superfamily"/>
</dbReference>
<dbReference type="CDD" id="cd06170">
    <property type="entry name" value="LuxR_C_like"/>
    <property type="match status" value="1"/>
</dbReference>
<keyword evidence="3" id="KW-0805">Transcription regulation</keyword>
<keyword evidence="10" id="KW-1185">Reference proteome</keyword>
<dbReference type="EMBL" id="JARZFX010000002">
    <property type="protein sequence ID" value="MEC5423410.1"/>
    <property type="molecule type" value="Genomic_DNA"/>
</dbReference>
<dbReference type="PANTHER" id="PTHR43214:SF24">
    <property type="entry name" value="TRANSCRIPTIONAL REGULATORY PROTEIN NARL-RELATED"/>
    <property type="match status" value="1"/>
</dbReference>
<dbReference type="Proteomes" id="UP001335737">
    <property type="component" value="Unassembled WGS sequence"/>
</dbReference>
<dbReference type="PRINTS" id="PR00038">
    <property type="entry name" value="HTHLUXR"/>
</dbReference>
<dbReference type="InterPro" id="IPR001789">
    <property type="entry name" value="Sig_transdc_resp-reg_receiver"/>
</dbReference>
<dbReference type="SUPFAM" id="SSF52172">
    <property type="entry name" value="CheY-like"/>
    <property type="match status" value="1"/>
</dbReference>
<feature type="modified residue" description="4-aspartylphosphate" evidence="6">
    <location>
        <position position="54"/>
    </location>
</feature>
<dbReference type="SMART" id="SM00421">
    <property type="entry name" value="HTH_LUXR"/>
    <property type="match status" value="1"/>
</dbReference>
<dbReference type="InterPro" id="IPR039420">
    <property type="entry name" value="WalR-like"/>
</dbReference>
<dbReference type="InterPro" id="IPR058245">
    <property type="entry name" value="NreC/VraR/RcsB-like_REC"/>
</dbReference>
<evidence type="ECO:0000256" key="1">
    <source>
        <dbReference type="ARBA" id="ARBA00004496"/>
    </source>
</evidence>
<dbReference type="PANTHER" id="PTHR43214">
    <property type="entry name" value="TWO-COMPONENT RESPONSE REGULATOR"/>
    <property type="match status" value="1"/>
</dbReference>
<comment type="subcellular location">
    <subcellularLocation>
        <location evidence="1">Cytoplasm</location>
    </subcellularLocation>
</comment>
<dbReference type="Gene3D" id="3.40.50.2300">
    <property type="match status" value="1"/>
</dbReference>
<evidence type="ECO:0000256" key="3">
    <source>
        <dbReference type="ARBA" id="ARBA00023015"/>
    </source>
</evidence>
<feature type="domain" description="Response regulatory" evidence="8">
    <location>
        <begin position="3"/>
        <end position="119"/>
    </location>
</feature>
<dbReference type="SMART" id="SM00448">
    <property type="entry name" value="REC"/>
    <property type="match status" value="1"/>
</dbReference>
<evidence type="ECO:0000256" key="2">
    <source>
        <dbReference type="ARBA" id="ARBA00022553"/>
    </source>
</evidence>
<dbReference type="RefSeq" id="WP_327606961.1">
    <property type="nucleotide sequence ID" value="NZ_JARZFX010000002.1"/>
</dbReference>
<dbReference type="PROSITE" id="PS50110">
    <property type="entry name" value="RESPONSE_REGULATORY"/>
    <property type="match status" value="1"/>
</dbReference>
<evidence type="ECO:0000259" key="8">
    <source>
        <dbReference type="PROSITE" id="PS50110"/>
    </source>
</evidence>
<dbReference type="SUPFAM" id="SSF46894">
    <property type="entry name" value="C-terminal effector domain of the bipartite response regulators"/>
    <property type="match status" value="1"/>
</dbReference>
<comment type="caution">
    <text evidence="9">The sequence shown here is derived from an EMBL/GenBank/DDBJ whole genome shotgun (WGS) entry which is preliminary data.</text>
</comment>
<dbReference type="InterPro" id="IPR016032">
    <property type="entry name" value="Sig_transdc_resp-reg_C-effctor"/>
</dbReference>
<evidence type="ECO:0000259" key="7">
    <source>
        <dbReference type="PROSITE" id="PS50043"/>
    </source>
</evidence>
<keyword evidence="5" id="KW-0804">Transcription</keyword>
<gene>
    <name evidence="9" type="ORF">QGM71_07860</name>
</gene>
<evidence type="ECO:0000256" key="4">
    <source>
        <dbReference type="ARBA" id="ARBA00023125"/>
    </source>
</evidence>